<keyword evidence="1" id="KW-0472">Membrane</keyword>
<keyword evidence="1" id="KW-1133">Transmembrane helix</keyword>
<protein>
    <submittedName>
        <fullName evidence="2">Uncharacterized protein</fullName>
    </submittedName>
</protein>
<gene>
    <name evidence="2" type="ORF">PUN28_003685</name>
</gene>
<proteinExistence type="predicted"/>
<evidence type="ECO:0000313" key="3">
    <source>
        <dbReference type="Proteomes" id="UP001430953"/>
    </source>
</evidence>
<keyword evidence="3" id="KW-1185">Reference proteome</keyword>
<sequence>MNILLYYKFYIAFILFLLCIKIINNKKSYYNSYHLSAYSYNTTPHKKKIVSK</sequence>
<dbReference type="EMBL" id="JADYXP020000003">
    <property type="protein sequence ID" value="KAL0128521.1"/>
    <property type="molecule type" value="Genomic_DNA"/>
</dbReference>
<keyword evidence="1" id="KW-0812">Transmembrane</keyword>
<feature type="transmembrane region" description="Helical" evidence="1">
    <location>
        <begin position="6"/>
        <end position="23"/>
    </location>
</feature>
<reference evidence="2 3" key="1">
    <citation type="submission" date="2023-03" db="EMBL/GenBank/DDBJ databases">
        <title>High recombination rates correlate with genetic variation in Cardiocondyla obscurior ants.</title>
        <authorList>
            <person name="Errbii M."/>
        </authorList>
    </citation>
    <scope>NUCLEOTIDE SEQUENCE [LARGE SCALE GENOMIC DNA]</scope>
    <source>
        <strain evidence="2">Alpha-2009</strain>
        <tissue evidence="2">Whole body</tissue>
    </source>
</reference>
<accession>A0AAW2GP66</accession>
<evidence type="ECO:0000313" key="2">
    <source>
        <dbReference type="EMBL" id="KAL0128521.1"/>
    </source>
</evidence>
<comment type="caution">
    <text evidence="2">The sequence shown here is derived from an EMBL/GenBank/DDBJ whole genome shotgun (WGS) entry which is preliminary data.</text>
</comment>
<name>A0AAW2GP66_9HYME</name>
<evidence type="ECO:0000256" key="1">
    <source>
        <dbReference type="SAM" id="Phobius"/>
    </source>
</evidence>
<dbReference type="Proteomes" id="UP001430953">
    <property type="component" value="Unassembled WGS sequence"/>
</dbReference>
<dbReference type="AlphaFoldDB" id="A0AAW2GP66"/>
<organism evidence="2 3">
    <name type="scientific">Cardiocondyla obscurior</name>
    <dbReference type="NCBI Taxonomy" id="286306"/>
    <lineage>
        <taxon>Eukaryota</taxon>
        <taxon>Metazoa</taxon>
        <taxon>Ecdysozoa</taxon>
        <taxon>Arthropoda</taxon>
        <taxon>Hexapoda</taxon>
        <taxon>Insecta</taxon>
        <taxon>Pterygota</taxon>
        <taxon>Neoptera</taxon>
        <taxon>Endopterygota</taxon>
        <taxon>Hymenoptera</taxon>
        <taxon>Apocrita</taxon>
        <taxon>Aculeata</taxon>
        <taxon>Formicoidea</taxon>
        <taxon>Formicidae</taxon>
        <taxon>Myrmicinae</taxon>
        <taxon>Cardiocondyla</taxon>
    </lineage>
</organism>